<name>A0A8J7QVN4_9HYPH</name>
<dbReference type="InterPro" id="IPR029058">
    <property type="entry name" value="AB_hydrolase_fold"/>
</dbReference>
<comment type="caution">
    <text evidence="3">The sequence shown here is derived from an EMBL/GenBank/DDBJ whole genome shotgun (WGS) entry which is preliminary data.</text>
</comment>
<dbReference type="AlphaFoldDB" id="A0A8J7QVN4"/>
<dbReference type="Pfam" id="PF20434">
    <property type="entry name" value="BD-FAE"/>
    <property type="match status" value="1"/>
</dbReference>
<dbReference type="Proteomes" id="UP000666240">
    <property type="component" value="Unassembled WGS sequence"/>
</dbReference>
<dbReference type="SUPFAM" id="SSF53474">
    <property type="entry name" value="alpha/beta-Hydrolases"/>
    <property type="match status" value="1"/>
</dbReference>
<dbReference type="EMBL" id="JAGIYY010000001">
    <property type="protein sequence ID" value="MBP0437273.1"/>
    <property type="molecule type" value="Genomic_DNA"/>
</dbReference>
<gene>
    <name evidence="3" type="ORF">J5Y06_01245</name>
</gene>
<organism evidence="3 4">
    <name type="scientific">Tianweitania sediminis</name>
    <dbReference type="NCBI Taxonomy" id="1502156"/>
    <lineage>
        <taxon>Bacteria</taxon>
        <taxon>Pseudomonadati</taxon>
        <taxon>Pseudomonadota</taxon>
        <taxon>Alphaproteobacteria</taxon>
        <taxon>Hyphomicrobiales</taxon>
        <taxon>Phyllobacteriaceae</taxon>
        <taxon>Tianweitania</taxon>
    </lineage>
</organism>
<dbReference type="InterPro" id="IPR050300">
    <property type="entry name" value="GDXG_lipolytic_enzyme"/>
</dbReference>
<protein>
    <submittedName>
        <fullName evidence="3">Alpha/beta hydrolase</fullName>
    </submittedName>
</protein>
<dbReference type="GO" id="GO:0016787">
    <property type="term" value="F:hydrolase activity"/>
    <property type="evidence" value="ECO:0007669"/>
    <property type="project" value="UniProtKB-KW"/>
</dbReference>
<dbReference type="RefSeq" id="WP_209333294.1">
    <property type="nucleotide sequence ID" value="NZ_JAGIYY010000001.1"/>
</dbReference>
<evidence type="ECO:0000256" key="1">
    <source>
        <dbReference type="ARBA" id="ARBA00022801"/>
    </source>
</evidence>
<sequence>MRLFKFLLIVPLLLLAAGCSSLGLLNAVLPKDAGSRLLAKDIAFGAEPRQRLDVYGPLEAAAGSRQDVVVFVYGGSWASGSRSDYSFAGRAFASQGFVTVIADYRLVPDHPYPDFVKDTAAAVAWAHRNAARFGGNPDRIFLVGHSAGAYNAAMVTLAPEFLQEEGLDVAAIKGFAGLAGPYDFLPLDPGAAQDAFGHLSAEALRRSQPINRVAASRQLPPFLLVTGDADETVRPRNTQRLAQALNESGNTAEVKLYPGVSHAELVLALSRPLRGRAPVLDDVVSFFRRQ</sequence>
<keyword evidence="1 3" id="KW-0378">Hydrolase</keyword>
<dbReference type="PANTHER" id="PTHR48081">
    <property type="entry name" value="AB HYDROLASE SUPERFAMILY PROTEIN C4A8.06C"/>
    <property type="match status" value="1"/>
</dbReference>
<dbReference type="PANTHER" id="PTHR48081:SF9">
    <property type="entry name" value="CARBOXYLESTERASE"/>
    <property type="match status" value="1"/>
</dbReference>
<evidence type="ECO:0000313" key="4">
    <source>
        <dbReference type="Proteomes" id="UP000666240"/>
    </source>
</evidence>
<keyword evidence="4" id="KW-1185">Reference proteome</keyword>
<evidence type="ECO:0000259" key="2">
    <source>
        <dbReference type="Pfam" id="PF20434"/>
    </source>
</evidence>
<dbReference type="Gene3D" id="3.40.50.1820">
    <property type="entry name" value="alpha/beta hydrolase"/>
    <property type="match status" value="1"/>
</dbReference>
<reference evidence="3" key="1">
    <citation type="submission" date="2021-03" db="EMBL/GenBank/DDBJ databases">
        <title>Genome sequencing and assembly of Tianweitania sediminis.</title>
        <authorList>
            <person name="Chhetri G."/>
        </authorList>
    </citation>
    <scope>NUCLEOTIDE SEQUENCE</scope>
    <source>
        <strain evidence="3">Z8</strain>
    </source>
</reference>
<evidence type="ECO:0000313" key="3">
    <source>
        <dbReference type="EMBL" id="MBP0437273.1"/>
    </source>
</evidence>
<accession>A0A8J7QVN4</accession>
<dbReference type="PROSITE" id="PS51257">
    <property type="entry name" value="PROKAR_LIPOPROTEIN"/>
    <property type="match status" value="1"/>
</dbReference>
<dbReference type="InterPro" id="IPR019826">
    <property type="entry name" value="Carboxylesterase_B_AS"/>
</dbReference>
<proteinExistence type="predicted"/>
<dbReference type="InterPro" id="IPR049492">
    <property type="entry name" value="BD-FAE-like_dom"/>
</dbReference>
<feature type="domain" description="BD-FAE-like" evidence="2">
    <location>
        <begin position="52"/>
        <end position="245"/>
    </location>
</feature>
<dbReference type="PROSITE" id="PS00122">
    <property type="entry name" value="CARBOXYLESTERASE_B_1"/>
    <property type="match status" value="1"/>
</dbReference>